<accession>A0A2N1NLY1</accession>
<protein>
    <submittedName>
        <fullName evidence="1">Uncharacterized protein</fullName>
    </submittedName>
</protein>
<proteinExistence type="predicted"/>
<dbReference type="Proteomes" id="UP000233469">
    <property type="component" value="Unassembled WGS sequence"/>
</dbReference>
<sequence length="80" mass="9068">MKKAEPEKSPKTLTSLLASSILQPPAVKVPSHKFYDRNQAKKSMLKVARCNYQGRDSPDHKDHRFILIPGGNFTLFSRTL</sequence>
<reference evidence="1 2" key="1">
    <citation type="submission" date="2016-04" db="EMBL/GenBank/DDBJ databases">
        <title>Genome analyses suggest a sexual origin of heterokaryosis in a supposedly ancient asexual fungus.</title>
        <authorList>
            <person name="Ropars J."/>
            <person name="Sedzielewska K."/>
            <person name="Noel J."/>
            <person name="Charron P."/>
            <person name="Farinelli L."/>
            <person name="Marton T."/>
            <person name="Kruger M."/>
            <person name="Pelin A."/>
            <person name="Brachmann A."/>
            <person name="Corradi N."/>
        </authorList>
    </citation>
    <scope>NUCLEOTIDE SEQUENCE [LARGE SCALE GENOMIC DNA]</scope>
    <source>
        <strain evidence="1 2">C2</strain>
    </source>
</reference>
<dbReference type="AlphaFoldDB" id="A0A2N1NLY1"/>
<dbReference type="VEuPathDB" id="FungiDB:RhiirA1_458878"/>
<dbReference type="EMBL" id="LLXL01000276">
    <property type="protein sequence ID" value="PKK74902.1"/>
    <property type="molecule type" value="Genomic_DNA"/>
</dbReference>
<organism evidence="1 2">
    <name type="scientific">Rhizophagus irregularis</name>
    <dbReference type="NCBI Taxonomy" id="588596"/>
    <lineage>
        <taxon>Eukaryota</taxon>
        <taxon>Fungi</taxon>
        <taxon>Fungi incertae sedis</taxon>
        <taxon>Mucoromycota</taxon>
        <taxon>Glomeromycotina</taxon>
        <taxon>Glomeromycetes</taxon>
        <taxon>Glomerales</taxon>
        <taxon>Glomeraceae</taxon>
        <taxon>Rhizophagus</taxon>
    </lineage>
</organism>
<dbReference type="VEuPathDB" id="FungiDB:FUN_019773"/>
<dbReference type="VEuPathDB" id="FungiDB:RhiirFUN_018672"/>
<evidence type="ECO:0000313" key="1">
    <source>
        <dbReference type="EMBL" id="PKK74902.1"/>
    </source>
</evidence>
<name>A0A2N1NLY1_9GLOM</name>
<feature type="non-terminal residue" evidence="1">
    <location>
        <position position="80"/>
    </location>
</feature>
<comment type="caution">
    <text evidence="1">The sequence shown here is derived from an EMBL/GenBank/DDBJ whole genome shotgun (WGS) entry which is preliminary data.</text>
</comment>
<reference evidence="1 2" key="2">
    <citation type="submission" date="2017-10" db="EMBL/GenBank/DDBJ databases">
        <title>Extensive intraspecific genome diversity in a model arbuscular mycorrhizal fungus.</title>
        <authorList>
            <person name="Chen E.C.H."/>
            <person name="Morin E."/>
            <person name="Baudet D."/>
            <person name="Noel J."/>
            <person name="Ndikumana S."/>
            <person name="Charron P."/>
            <person name="St-Onge C."/>
            <person name="Giorgi J."/>
            <person name="Grigoriev I.V."/>
            <person name="Roux C."/>
            <person name="Martin F.M."/>
            <person name="Corradi N."/>
        </authorList>
    </citation>
    <scope>NUCLEOTIDE SEQUENCE [LARGE SCALE GENOMIC DNA]</scope>
    <source>
        <strain evidence="1 2">C2</strain>
    </source>
</reference>
<gene>
    <name evidence="1" type="ORF">RhiirC2_737698</name>
</gene>
<evidence type="ECO:0000313" key="2">
    <source>
        <dbReference type="Proteomes" id="UP000233469"/>
    </source>
</evidence>